<name>A0A194VMH1_CYTMA</name>
<proteinExistence type="predicted"/>
<accession>A0A194VMH1</accession>
<dbReference type="OrthoDB" id="10028886at2759"/>
<dbReference type="SUPFAM" id="SSF52047">
    <property type="entry name" value="RNI-like"/>
    <property type="match status" value="1"/>
</dbReference>
<dbReference type="Proteomes" id="UP000078559">
    <property type="component" value="Chromosome 1"/>
</dbReference>
<organism evidence="1 2">
    <name type="scientific">Cytospora mali</name>
    <name type="common">Apple Valsa canker fungus</name>
    <name type="synonym">Valsa mali</name>
    <dbReference type="NCBI Taxonomy" id="578113"/>
    <lineage>
        <taxon>Eukaryota</taxon>
        <taxon>Fungi</taxon>
        <taxon>Dikarya</taxon>
        <taxon>Ascomycota</taxon>
        <taxon>Pezizomycotina</taxon>
        <taxon>Sordariomycetes</taxon>
        <taxon>Sordariomycetidae</taxon>
        <taxon>Diaporthales</taxon>
        <taxon>Cytosporaceae</taxon>
        <taxon>Cytospora</taxon>
    </lineage>
</organism>
<reference evidence="1" key="1">
    <citation type="submission" date="2014-12" db="EMBL/GenBank/DDBJ databases">
        <title>Genome Sequence of Valsa Canker Pathogens Uncovers a Specific Adaption of Colonization on Woody Bark.</title>
        <authorList>
            <person name="Yin Z."/>
            <person name="Liu H."/>
            <person name="Gao X."/>
            <person name="Li Z."/>
            <person name="Song N."/>
            <person name="Ke X."/>
            <person name="Dai Q."/>
            <person name="Wu Y."/>
            <person name="Sun Y."/>
            <person name="Xu J.-R."/>
            <person name="Kang Z.K."/>
            <person name="Wang L."/>
            <person name="Huang L."/>
        </authorList>
    </citation>
    <scope>NUCLEOTIDE SEQUENCE [LARGE SCALE GENOMIC DNA]</scope>
    <source>
        <strain evidence="1">03-8</strain>
    </source>
</reference>
<evidence type="ECO:0008006" key="3">
    <source>
        <dbReference type="Google" id="ProtNLM"/>
    </source>
</evidence>
<evidence type="ECO:0000313" key="2">
    <source>
        <dbReference type="Proteomes" id="UP000078559"/>
    </source>
</evidence>
<evidence type="ECO:0000313" key="1">
    <source>
        <dbReference type="EMBL" id="KUI65376.1"/>
    </source>
</evidence>
<protein>
    <recommendedName>
        <fullName evidence="3">F-box domain-containing protein</fullName>
    </recommendedName>
</protein>
<dbReference type="EMBL" id="CM003098">
    <property type="protein sequence ID" value="KUI65376.1"/>
    <property type="molecule type" value="Genomic_DNA"/>
</dbReference>
<gene>
    <name evidence="1" type="ORF">VM1G_00400</name>
</gene>
<dbReference type="PANTHER" id="PTHR13318:SF95">
    <property type="entry name" value="F-BOX PROTEIN YLR352W"/>
    <property type="match status" value="1"/>
</dbReference>
<dbReference type="Gene3D" id="3.80.10.10">
    <property type="entry name" value="Ribonuclease Inhibitor"/>
    <property type="match status" value="1"/>
</dbReference>
<keyword evidence="2" id="KW-1185">Reference proteome</keyword>
<dbReference type="PANTHER" id="PTHR13318">
    <property type="entry name" value="PARTNER OF PAIRED, ISOFORM B-RELATED"/>
    <property type="match status" value="1"/>
</dbReference>
<dbReference type="InterPro" id="IPR032675">
    <property type="entry name" value="LRR_dom_sf"/>
</dbReference>
<dbReference type="GO" id="GO:0031146">
    <property type="term" value="P:SCF-dependent proteasomal ubiquitin-dependent protein catabolic process"/>
    <property type="evidence" value="ECO:0007669"/>
    <property type="project" value="TreeGrafter"/>
</dbReference>
<sequence>MTPEVPQEIWWIVCQDLKRQQDFKSLFNCARVSRSWASHALPLLYSIHDSSNAASDDMGTTFDGKRRWAGMWRSIILSSAGRTFYPYCLWIKSLGLSDLDQLLQDIARDPNRRKPFFNGPMKVYEILDGTAKTSAGKRVLGIQTIVEKVGDAITRFAQDASEKQNKSVQLTSLEGANLPTSLLSVWTSRLSTLTTLSVRDGSVLTAEVAESIRQSCPSFRELTCYNIRGATVDQNMSEFFRGLREDSLENFRVLSANEIGLGALEGLMHHSRSLRSLELSSLGNTSLPFLHLLTSCQYLEELKIEASIPSPPSTWAPAGEDPLAIVASWLKECKTLKRLSISKLAGASKLLSDVLGSPGLRLRELDVELIDDEEAFYSALGHQADLESLVFRSNAEVPDPNGARHDKLIDSICSCKKLKDLDIMQKVIGIDQVQLTADDLFLIKESLRSLEELNFDGENLTDLIFQHLAQMPSLRALYINGLSIFSYNGIKSFIESLKASGSHRDFRLDIVNQHGDAKISERAEAELGIMMASSLNGSFNLVYFRDPSEDDMSDLSD</sequence>
<dbReference type="AlphaFoldDB" id="A0A194VMH1"/>
<dbReference type="GO" id="GO:0019005">
    <property type="term" value="C:SCF ubiquitin ligase complex"/>
    <property type="evidence" value="ECO:0007669"/>
    <property type="project" value="TreeGrafter"/>
</dbReference>